<dbReference type="InterPro" id="IPR036423">
    <property type="entry name" value="SOD-like_Cu/Zn_dom_sf"/>
</dbReference>
<accession>A0ABS2ZT10</accession>
<dbReference type="Proteomes" id="UP001296923">
    <property type="component" value="Unassembled WGS sequence"/>
</dbReference>
<dbReference type="PROSITE" id="PS51257">
    <property type="entry name" value="PROKAR_LIPOPROTEIN"/>
    <property type="match status" value="1"/>
</dbReference>
<feature type="chain" id="PRO_5045205291" evidence="3">
    <location>
        <begin position="26"/>
        <end position="201"/>
    </location>
</feature>
<proteinExistence type="inferred from homology"/>
<dbReference type="CDD" id="cd00305">
    <property type="entry name" value="Cu-Zn_Superoxide_Dismutase"/>
    <property type="match status" value="1"/>
</dbReference>
<evidence type="ECO:0000313" key="6">
    <source>
        <dbReference type="Proteomes" id="UP001296923"/>
    </source>
</evidence>
<comment type="caution">
    <text evidence="5">The sequence shown here is derived from an EMBL/GenBank/DDBJ whole genome shotgun (WGS) entry which is preliminary data.</text>
</comment>
<sequence length="201" mass="21298">MKKLGMVLFYMVLLLLLASCGNKNKEDEHKNHDMEESKAEAPSQAASSKVKGGSYIVNLVNAKGDKAGEATLTQTGDGVKVEVNATGVKPGEHGIHFHETAKCTPPDFKSAGSHFNPTEKKHGFLNPKGPHVGDIQNVKADKSGVVKDEVVSNLVTLSEGSDNSLFANGGTSLVIHDKADDYKTDPSGNSGDRVLCGVIKK</sequence>
<dbReference type="EMBL" id="JAFHKR010000038">
    <property type="protein sequence ID" value="MBN3554420.1"/>
    <property type="molecule type" value="Genomic_DNA"/>
</dbReference>
<organism evidence="5 6">
    <name type="scientific">Fictibacillus nanhaiensis</name>
    <dbReference type="NCBI Taxonomy" id="742169"/>
    <lineage>
        <taxon>Bacteria</taxon>
        <taxon>Bacillati</taxon>
        <taxon>Bacillota</taxon>
        <taxon>Bacilli</taxon>
        <taxon>Bacillales</taxon>
        <taxon>Fictibacillaceae</taxon>
        <taxon>Fictibacillus</taxon>
    </lineage>
</organism>
<feature type="signal peptide" evidence="3">
    <location>
        <begin position="1"/>
        <end position="25"/>
    </location>
</feature>
<keyword evidence="6" id="KW-1185">Reference proteome</keyword>
<feature type="region of interest" description="Disordered" evidence="2">
    <location>
        <begin position="25"/>
        <end position="47"/>
    </location>
</feature>
<evidence type="ECO:0000256" key="1">
    <source>
        <dbReference type="ARBA" id="ARBA00010457"/>
    </source>
</evidence>
<gene>
    <name evidence="5" type="ORF">JYA63_09100</name>
</gene>
<feature type="compositionally biased region" description="Basic and acidic residues" evidence="2">
    <location>
        <begin position="25"/>
        <end position="39"/>
    </location>
</feature>
<evidence type="ECO:0000313" key="5">
    <source>
        <dbReference type="EMBL" id="MBN3554420.1"/>
    </source>
</evidence>
<dbReference type="SUPFAM" id="SSF49329">
    <property type="entry name" value="Cu,Zn superoxide dismutase-like"/>
    <property type="match status" value="1"/>
</dbReference>
<evidence type="ECO:0000256" key="2">
    <source>
        <dbReference type="SAM" id="MobiDB-lite"/>
    </source>
</evidence>
<protein>
    <submittedName>
        <fullName evidence="5">Superoxide dismutase family protein</fullName>
    </submittedName>
</protein>
<keyword evidence="3" id="KW-0732">Signal</keyword>
<comment type="similarity">
    <text evidence="1">Belongs to the Cu-Zn superoxide dismutase family.</text>
</comment>
<dbReference type="InterPro" id="IPR024134">
    <property type="entry name" value="SOD_Cu/Zn_/chaperone"/>
</dbReference>
<name>A0ABS2ZT10_9BACL</name>
<feature type="domain" description="Superoxide dismutase copper/zinc binding" evidence="4">
    <location>
        <begin position="68"/>
        <end position="199"/>
    </location>
</feature>
<reference evidence="5 6" key="1">
    <citation type="submission" date="2021-01" db="EMBL/GenBank/DDBJ databases">
        <title>Genome Sequencing of Type Strains.</title>
        <authorList>
            <person name="Lemaire J.F."/>
            <person name="Inderbitzin P."/>
            <person name="Collins S.B."/>
            <person name="Wespe N."/>
            <person name="Knight-Connoni V."/>
        </authorList>
    </citation>
    <scope>NUCLEOTIDE SEQUENCE [LARGE SCALE GENOMIC DNA]</scope>
    <source>
        <strain evidence="5 6">DSM 23009</strain>
    </source>
</reference>
<evidence type="ECO:0000256" key="3">
    <source>
        <dbReference type="SAM" id="SignalP"/>
    </source>
</evidence>
<dbReference type="Pfam" id="PF00080">
    <property type="entry name" value="Sod_Cu"/>
    <property type="match status" value="1"/>
</dbReference>
<dbReference type="PANTHER" id="PTHR10003">
    <property type="entry name" value="SUPEROXIDE DISMUTASE CU-ZN -RELATED"/>
    <property type="match status" value="1"/>
</dbReference>
<dbReference type="InterPro" id="IPR001424">
    <property type="entry name" value="SOD_Cu_Zn_dom"/>
</dbReference>
<evidence type="ECO:0000259" key="4">
    <source>
        <dbReference type="Pfam" id="PF00080"/>
    </source>
</evidence>
<dbReference type="Gene3D" id="2.60.40.200">
    <property type="entry name" value="Superoxide dismutase, copper/zinc binding domain"/>
    <property type="match status" value="1"/>
</dbReference>
<dbReference type="RefSeq" id="WP_205725421.1">
    <property type="nucleotide sequence ID" value="NZ_JAFHKR010000038.1"/>
</dbReference>